<accession>A0ACD5AQW9</accession>
<dbReference type="Proteomes" id="UP001432251">
    <property type="component" value="Plasmid p1"/>
</dbReference>
<keyword evidence="1" id="KW-0614">Plasmid</keyword>
<evidence type="ECO:0000313" key="2">
    <source>
        <dbReference type="Proteomes" id="UP001432251"/>
    </source>
</evidence>
<reference evidence="1" key="1">
    <citation type="journal article" date="2025" name="Int. J. Syst. Evol. Microbiol.">
        <title>Streptomyces citrinus sp. nov., with yellow diffusible pigment.</title>
        <authorList>
            <person name="He Y."/>
            <person name="Yang E."/>
            <person name="Xu J."/>
            <person name="Sun Y."/>
            <person name="Sun L."/>
        </authorList>
    </citation>
    <scope>NUCLEOTIDE SEQUENCE</scope>
    <source>
        <strain evidence="1">Q6</strain>
    </source>
</reference>
<keyword evidence="1" id="KW-0808">Transferase</keyword>
<sequence length="379" mass="40503">MTRATARPDATRNASPYLYGGEQAAVDQILASGHYGHGRATEDFEEGVARFLGVADTVAVSSGTAALHLALLAADLRPDSEVIVPSLTFCATIHAILAAGARPRFVDVHPHTLCITPEIVEAALTPATAAVVPVLFGGRAVDLTPLHGTLDRRGITVVEDAAHAFGSRCGTRWVGSTGELTCFSFGPIKNITCGQGGMIVPRTPAEAARLRGLRSLGVPASADRRAAATTYEVTTVGFRAHMSTLNAAIGTVQLAHFAVAESTRKHLWRQYEAALKPMQGVDLVDVDVDNSVPHLAVVKVQDRDRVWEFMHARGIGVGVHYPPNHTQPAFRPWHRPLPATERLGEEIMTLPFHQHLGPEDIHRVVDTLQQALAAAGAGR</sequence>
<gene>
    <name evidence="1" type="ORF">V2W30_41225</name>
</gene>
<evidence type="ECO:0000313" key="1">
    <source>
        <dbReference type="EMBL" id="WWQ69587.1"/>
    </source>
</evidence>
<dbReference type="EMBL" id="CP146023">
    <property type="protein sequence ID" value="WWQ69587.1"/>
    <property type="molecule type" value="Genomic_DNA"/>
</dbReference>
<organism evidence="1 2">
    <name type="scientific">Streptomyces citrinus</name>
    <dbReference type="NCBI Taxonomy" id="3118173"/>
    <lineage>
        <taxon>Bacteria</taxon>
        <taxon>Bacillati</taxon>
        <taxon>Actinomycetota</taxon>
        <taxon>Actinomycetes</taxon>
        <taxon>Kitasatosporales</taxon>
        <taxon>Streptomycetaceae</taxon>
        <taxon>Streptomyces</taxon>
    </lineage>
</organism>
<geneLocation type="plasmid" evidence="1 2">
    <name>p1</name>
</geneLocation>
<keyword evidence="2" id="KW-1185">Reference proteome</keyword>
<protein>
    <submittedName>
        <fullName evidence="1">DegT/DnrJ/EryC1/StrS aminotransferase family protein</fullName>
    </submittedName>
</protein>
<keyword evidence="1" id="KW-0032">Aminotransferase</keyword>
<proteinExistence type="predicted"/>
<name>A0ACD5AQW9_9ACTN</name>